<dbReference type="AlphaFoldDB" id="A0A9P0PQR2"/>
<sequence>MYFGCVCFLNVSLNSNLLIEVAIQVDILRQKTITSEAW</sequence>
<proteinExistence type="predicted"/>
<dbReference type="Proteomes" id="UP001152888">
    <property type="component" value="Unassembled WGS sequence"/>
</dbReference>
<accession>A0A9P0PQR2</accession>
<evidence type="ECO:0000313" key="1">
    <source>
        <dbReference type="EMBL" id="CAH1995265.1"/>
    </source>
</evidence>
<dbReference type="EMBL" id="CAKOFQ010007222">
    <property type="protein sequence ID" value="CAH1995265.1"/>
    <property type="molecule type" value="Genomic_DNA"/>
</dbReference>
<reference evidence="1" key="1">
    <citation type="submission" date="2022-03" db="EMBL/GenBank/DDBJ databases">
        <authorList>
            <person name="Sayadi A."/>
        </authorList>
    </citation>
    <scope>NUCLEOTIDE SEQUENCE</scope>
</reference>
<gene>
    <name evidence="1" type="ORF">ACAOBT_LOCUS22506</name>
</gene>
<protein>
    <submittedName>
        <fullName evidence="1">Uncharacterized protein</fullName>
    </submittedName>
</protein>
<keyword evidence="2" id="KW-1185">Reference proteome</keyword>
<organism evidence="1 2">
    <name type="scientific">Acanthoscelides obtectus</name>
    <name type="common">Bean weevil</name>
    <name type="synonym">Bruchus obtectus</name>
    <dbReference type="NCBI Taxonomy" id="200917"/>
    <lineage>
        <taxon>Eukaryota</taxon>
        <taxon>Metazoa</taxon>
        <taxon>Ecdysozoa</taxon>
        <taxon>Arthropoda</taxon>
        <taxon>Hexapoda</taxon>
        <taxon>Insecta</taxon>
        <taxon>Pterygota</taxon>
        <taxon>Neoptera</taxon>
        <taxon>Endopterygota</taxon>
        <taxon>Coleoptera</taxon>
        <taxon>Polyphaga</taxon>
        <taxon>Cucujiformia</taxon>
        <taxon>Chrysomeloidea</taxon>
        <taxon>Chrysomelidae</taxon>
        <taxon>Bruchinae</taxon>
        <taxon>Bruchini</taxon>
        <taxon>Acanthoscelides</taxon>
    </lineage>
</organism>
<name>A0A9P0PQR2_ACAOB</name>
<comment type="caution">
    <text evidence="1">The sequence shown here is derived from an EMBL/GenBank/DDBJ whole genome shotgun (WGS) entry which is preliminary data.</text>
</comment>
<evidence type="ECO:0000313" key="2">
    <source>
        <dbReference type="Proteomes" id="UP001152888"/>
    </source>
</evidence>